<dbReference type="InterPro" id="IPR009006">
    <property type="entry name" value="Ala_racemase/Decarboxylase_C"/>
</dbReference>
<dbReference type="PROSITE" id="PS00395">
    <property type="entry name" value="ALANINE_RACEMASE"/>
    <property type="match status" value="1"/>
</dbReference>
<dbReference type="GO" id="GO:0005829">
    <property type="term" value="C:cytosol"/>
    <property type="evidence" value="ECO:0007669"/>
    <property type="project" value="TreeGrafter"/>
</dbReference>
<dbReference type="PANTHER" id="PTHR30511:SF0">
    <property type="entry name" value="ALANINE RACEMASE, CATABOLIC-RELATED"/>
    <property type="match status" value="1"/>
</dbReference>
<dbReference type="RefSeq" id="WP_202594784.1">
    <property type="nucleotide sequence ID" value="NZ_JJRY01000006.1"/>
</dbReference>
<evidence type="ECO:0000256" key="4">
    <source>
        <dbReference type="ARBA" id="ARBA00023235"/>
    </source>
</evidence>
<evidence type="ECO:0000256" key="6">
    <source>
        <dbReference type="PIRSR" id="PIRSR600821-50"/>
    </source>
</evidence>
<comment type="pathway">
    <text evidence="5">Amino-acid biosynthesis; D-alanine biosynthesis; D-alanine from L-alanine: step 1/1.</text>
</comment>
<dbReference type="GO" id="GO:0030170">
    <property type="term" value="F:pyridoxal phosphate binding"/>
    <property type="evidence" value="ECO:0007669"/>
    <property type="project" value="UniProtKB-UniRule"/>
</dbReference>
<dbReference type="EMBL" id="JJRY01000006">
    <property type="protein sequence ID" value="KEF38825.1"/>
    <property type="molecule type" value="Genomic_DNA"/>
</dbReference>
<dbReference type="InterPro" id="IPR011079">
    <property type="entry name" value="Ala_racemase_C"/>
</dbReference>
<comment type="caution">
    <text evidence="9">The sequence shown here is derived from an EMBL/GenBank/DDBJ whole genome shotgun (WGS) entry which is preliminary data.</text>
</comment>
<accession>A0A072P003</accession>
<dbReference type="Gene3D" id="3.20.20.10">
    <property type="entry name" value="Alanine racemase"/>
    <property type="match status" value="1"/>
</dbReference>
<proteinExistence type="inferred from homology"/>
<dbReference type="Proteomes" id="UP000027936">
    <property type="component" value="Unassembled WGS sequence"/>
</dbReference>
<dbReference type="InterPro" id="IPR020622">
    <property type="entry name" value="Ala_racemase_pyridoxalP-BS"/>
</dbReference>
<dbReference type="SUPFAM" id="SSF50621">
    <property type="entry name" value="Alanine racemase C-terminal domain-like"/>
    <property type="match status" value="1"/>
</dbReference>
<gene>
    <name evidence="9" type="ORF">M670_02039</name>
</gene>
<evidence type="ECO:0000313" key="9">
    <source>
        <dbReference type="EMBL" id="KEF38825.1"/>
    </source>
</evidence>
<dbReference type="GO" id="GO:0030632">
    <property type="term" value="P:D-alanine biosynthetic process"/>
    <property type="evidence" value="ECO:0007669"/>
    <property type="project" value="UniProtKB-UniRule"/>
</dbReference>
<reference evidence="9 10" key="1">
    <citation type="submission" date="2014-04" db="EMBL/GenBank/DDBJ databases">
        <title>Draft genome sequence of Bacillus azotoformans MEV2011, a (co-) denitrifying strain unable to grow in the presence of oxygen.</title>
        <authorList>
            <person name="Nielsen M."/>
            <person name="Schreiber L."/>
            <person name="Finster K."/>
            <person name="Schramm A."/>
        </authorList>
    </citation>
    <scope>NUCLEOTIDE SEQUENCE [LARGE SCALE GENOMIC DNA]</scope>
    <source>
        <strain evidence="9 10">MEV2011</strain>
    </source>
</reference>
<dbReference type="HAMAP" id="MF_01201">
    <property type="entry name" value="Ala_racemase"/>
    <property type="match status" value="1"/>
</dbReference>
<comment type="cofactor">
    <cofactor evidence="2 5 6">
        <name>pyridoxal 5'-phosphate</name>
        <dbReference type="ChEBI" id="CHEBI:597326"/>
    </cofactor>
</comment>
<dbReference type="EC" id="5.1.1.1" evidence="5"/>
<feature type="domain" description="Alanine racemase C-terminal" evidence="8">
    <location>
        <begin position="250"/>
        <end position="375"/>
    </location>
</feature>
<evidence type="ECO:0000256" key="1">
    <source>
        <dbReference type="ARBA" id="ARBA00000316"/>
    </source>
</evidence>
<evidence type="ECO:0000313" key="10">
    <source>
        <dbReference type="Proteomes" id="UP000027936"/>
    </source>
</evidence>
<evidence type="ECO:0000256" key="2">
    <source>
        <dbReference type="ARBA" id="ARBA00001933"/>
    </source>
</evidence>
<comment type="catalytic activity">
    <reaction evidence="1 5">
        <text>L-alanine = D-alanine</text>
        <dbReference type="Rhea" id="RHEA:20249"/>
        <dbReference type="ChEBI" id="CHEBI:57416"/>
        <dbReference type="ChEBI" id="CHEBI:57972"/>
        <dbReference type="EC" id="5.1.1.1"/>
    </reaction>
</comment>
<dbReference type="InterPro" id="IPR000821">
    <property type="entry name" value="Ala_racemase"/>
</dbReference>
<dbReference type="PANTHER" id="PTHR30511">
    <property type="entry name" value="ALANINE RACEMASE"/>
    <property type="match status" value="1"/>
</dbReference>
<dbReference type="GO" id="GO:0008784">
    <property type="term" value="F:alanine racemase activity"/>
    <property type="evidence" value="ECO:0007669"/>
    <property type="project" value="UniProtKB-UniRule"/>
</dbReference>
<name>A0A072P003_SCHAZ</name>
<dbReference type="PATRIC" id="fig|1348973.3.peg.1987"/>
<organism evidence="9 10">
    <name type="scientific">Schinkia azotoformans MEV2011</name>
    <dbReference type="NCBI Taxonomy" id="1348973"/>
    <lineage>
        <taxon>Bacteria</taxon>
        <taxon>Bacillati</taxon>
        <taxon>Bacillota</taxon>
        <taxon>Bacilli</taxon>
        <taxon>Bacillales</taxon>
        <taxon>Bacillaceae</taxon>
        <taxon>Calidifontibacillus/Schinkia group</taxon>
        <taxon>Schinkia</taxon>
    </lineage>
</organism>
<dbReference type="NCBIfam" id="TIGR00492">
    <property type="entry name" value="alr"/>
    <property type="match status" value="1"/>
</dbReference>
<sequence>METLFFRDTWVEVDLNCIYKNVQNTKRHLADGVDIIAVVKANGYGHGAYAVAQTALAAGANALAVALLDEALELRQKGIEAPILILGWTRPEDVQVAAKHHITLTVFQMEWLMSALRFLKSNQTIDFHLKVDTGMGRIGIKEQHEADEIMDFILENPQFKMTGVYTHFATADELDLTYFEKQYHRFITSLGWLKDRNIQVKTVHCANSATALRFPNLNNAFNAVRLGISMYGLSPSPDIKDQLPFPLKEAFSLKSKIVHVKQLVAGERVSYGGTYEIIEDEWIGTVPIGYADGWIRKLKSSDVLVNGKRCPIVGRICMDQLMISLPEQVPAGTEVVLIGKQNNEEIHIDEIAKILDTINYEVPCMISSRVPRTYIHVKN</sequence>
<dbReference type="GO" id="GO:0009252">
    <property type="term" value="P:peptidoglycan biosynthetic process"/>
    <property type="evidence" value="ECO:0007669"/>
    <property type="project" value="TreeGrafter"/>
</dbReference>
<feature type="binding site" evidence="5 7">
    <location>
        <position position="137"/>
    </location>
    <ligand>
        <name>substrate</name>
    </ligand>
</feature>
<feature type="active site" description="Proton acceptor; specific for D-alanine" evidence="5">
    <location>
        <position position="40"/>
    </location>
</feature>
<dbReference type="CDD" id="cd00430">
    <property type="entry name" value="PLPDE_III_AR"/>
    <property type="match status" value="1"/>
</dbReference>
<dbReference type="InterPro" id="IPR029066">
    <property type="entry name" value="PLP-binding_barrel"/>
</dbReference>
<evidence type="ECO:0000256" key="3">
    <source>
        <dbReference type="ARBA" id="ARBA00022898"/>
    </source>
</evidence>
<keyword evidence="4 5" id="KW-0413">Isomerase</keyword>
<dbReference type="UniPathway" id="UPA00042">
    <property type="reaction ID" value="UER00497"/>
</dbReference>
<evidence type="ECO:0000256" key="5">
    <source>
        <dbReference type="HAMAP-Rule" id="MF_01201"/>
    </source>
</evidence>
<dbReference type="FunFam" id="3.20.20.10:FF:000002">
    <property type="entry name" value="Alanine racemase"/>
    <property type="match status" value="1"/>
</dbReference>
<dbReference type="SUPFAM" id="SSF51419">
    <property type="entry name" value="PLP-binding barrel"/>
    <property type="match status" value="1"/>
</dbReference>
<dbReference type="SMART" id="SM01005">
    <property type="entry name" value="Ala_racemase_C"/>
    <property type="match status" value="1"/>
</dbReference>
<comment type="function">
    <text evidence="5">Catalyzes the interconversion of L-alanine and D-alanine. May also act on other amino acids.</text>
</comment>
<evidence type="ECO:0000259" key="8">
    <source>
        <dbReference type="SMART" id="SM01005"/>
    </source>
</evidence>
<comment type="similarity">
    <text evidence="5">Belongs to the alanine racemase family.</text>
</comment>
<dbReference type="AlphaFoldDB" id="A0A072P003"/>
<dbReference type="Gene3D" id="2.40.37.10">
    <property type="entry name" value="Lyase, Ornithine Decarboxylase, Chain A, domain 1"/>
    <property type="match status" value="1"/>
</dbReference>
<protein>
    <recommendedName>
        <fullName evidence="5">Alanine racemase</fullName>
        <ecNumber evidence="5">5.1.1.1</ecNumber>
    </recommendedName>
</protein>
<dbReference type="InterPro" id="IPR001608">
    <property type="entry name" value="Ala_racemase_N"/>
</dbReference>
<evidence type="ECO:0000256" key="7">
    <source>
        <dbReference type="PIRSR" id="PIRSR600821-52"/>
    </source>
</evidence>
<feature type="modified residue" description="N6-(pyridoxal phosphate)lysine" evidence="5 6">
    <location>
        <position position="40"/>
    </location>
</feature>
<dbReference type="Pfam" id="PF01168">
    <property type="entry name" value="Ala_racemase_N"/>
    <property type="match status" value="1"/>
</dbReference>
<keyword evidence="3 5" id="KW-0663">Pyridoxal phosphate</keyword>
<dbReference type="FunFam" id="2.40.37.10:FF:000006">
    <property type="entry name" value="Alanine racemase"/>
    <property type="match status" value="1"/>
</dbReference>
<dbReference type="Pfam" id="PF00842">
    <property type="entry name" value="Ala_racemase_C"/>
    <property type="match status" value="1"/>
</dbReference>
<dbReference type="PRINTS" id="PR00992">
    <property type="entry name" value="ALARACEMASE"/>
</dbReference>
<feature type="binding site" evidence="5 7">
    <location>
        <position position="318"/>
    </location>
    <ligand>
        <name>substrate</name>
    </ligand>
</feature>
<feature type="active site" description="Proton acceptor; specific for L-alanine" evidence="5">
    <location>
        <position position="271"/>
    </location>
</feature>